<gene>
    <name evidence="2" type="ORF">AQJ91_23395</name>
</gene>
<dbReference type="STRING" id="909626.AQJ91_23395"/>
<evidence type="ECO:0000313" key="3">
    <source>
        <dbReference type="Proteomes" id="UP000053260"/>
    </source>
</evidence>
<dbReference type="InterPro" id="IPR017804">
    <property type="entry name" value="MeTrfase_EgtD-like"/>
</dbReference>
<dbReference type="CDD" id="cd02440">
    <property type="entry name" value="AdoMet_MTases"/>
    <property type="match status" value="1"/>
</dbReference>
<dbReference type="GO" id="GO:0008168">
    <property type="term" value="F:methyltransferase activity"/>
    <property type="evidence" value="ECO:0007669"/>
    <property type="project" value="InterPro"/>
</dbReference>
<evidence type="ECO:0000259" key="1">
    <source>
        <dbReference type="Pfam" id="PF10017"/>
    </source>
</evidence>
<dbReference type="Gene3D" id="3.40.50.150">
    <property type="entry name" value="Vaccinia Virus protein VP39"/>
    <property type="match status" value="1"/>
</dbReference>
<dbReference type="InterPro" id="IPR019257">
    <property type="entry name" value="MeTrfase_dom"/>
</dbReference>
<dbReference type="SUPFAM" id="SSF53335">
    <property type="entry name" value="S-adenosyl-L-methionine-dependent methyltransferases"/>
    <property type="match status" value="1"/>
</dbReference>
<dbReference type="EMBL" id="LMXB01000058">
    <property type="protein sequence ID" value="KUO18811.1"/>
    <property type="molecule type" value="Genomic_DNA"/>
</dbReference>
<reference evidence="2 3" key="1">
    <citation type="submission" date="2015-10" db="EMBL/GenBank/DDBJ databases">
        <title>Draft genome sequence of Streptomyces sp. RV15, isolated from a marine sponge.</title>
        <authorList>
            <person name="Ruckert C."/>
            <person name="Abdelmohsen U.R."/>
            <person name="Winkler A."/>
            <person name="Hentschel U."/>
            <person name="Kalinowski J."/>
            <person name="Kampfer P."/>
            <person name="Glaeser S."/>
        </authorList>
    </citation>
    <scope>NUCLEOTIDE SEQUENCE [LARGE SCALE GENOMIC DNA]</scope>
    <source>
        <strain evidence="2 3">RV15</strain>
    </source>
</reference>
<dbReference type="Proteomes" id="UP000053260">
    <property type="component" value="Unassembled WGS sequence"/>
</dbReference>
<evidence type="ECO:0000313" key="2">
    <source>
        <dbReference type="EMBL" id="KUO18811.1"/>
    </source>
</evidence>
<accession>A0A101UXU1</accession>
<name>A0A101UXU1_9ACTN</name>
<dbReference type="Pfam" id="PF10017">
    <property type="entry name" value="Methyltransf_33"/>
    <property type="match status" value="1"/>
</dbReference>
<dbReference type="AlphaFoldDB" id="A0A101UXU1"/>
<dbReference type="PIRSF" id="PIRSF018005">
    <property type="entry name" value="UCP018005"/>
    <property type="match status" value="1"/>
</dbReference>
<comment type="caution">
    <text evidence="2">The sequence shown here is derived from an EMBL/GenBank/DDBJ whole genome shotgun (WGS) entry which is preliminary data.</text>
</comment>
<organism evidence="2 3">
    <name type="scientific">Streptomyces dysideae</name>
    <dbReference type="NCBI Taxonomy" id="909626"/>
    <lineage>
        <taxon>Bacteria</taxon>
        <taxon>Bacillati</taxon>
        <taxon>Actinomycetota</taxon>
        <taxon>Actinomycetes</taxon>
        <taxon>Kitasatosporales</taxon>
        <taxon>Streptomycetaceae</taxon>
        <taxon>Streptomyces</taxon>
    </lineage>
</organism>
<keyword evidence="3" id="KW-1185">Reference proteome</keyword>
<dbReference type="InterPro" id="IPR029063">
    <property type="entry name" value="SAM-dependent_MTases_sf"/>
</dbReference>
<protein>
    <recommendedName>
        <fullName evidence="1">Histidine-specific methyltransferase SAM-dependent domain-containing protein</fullName>
    </recommendedName>
</protein>
<feature type="domain" description="Histidine-specific methyltransferase SAM-dependent" evidence="1">
    <location>
        <begin position="27"/>
        <end position="156"/>
    </location>
</feature>
<proteinExistence type="predicted"/>
<sequence length="285" mass="32592">MIEEDAPNLENSTIELLGMSQGYLDGLLRRFKKVNIIDVGVGNAWPVKELLGNLLEQGKLGRYIAVDISPEMLRIARDNIKEWFGGRVDFEDYEIDINREGFGNLLAEDYIKKDSAETANLVLLLGGTLGNMRSPDSALRVIHESMSFNDFMVYTMKLDSEGTRRYFDFKVDPGDEVLPPIHGAVIDLLNIDPSLYQVEMGYDQLKHQRYERIRLKKSINIRFDFDDGEWPVALDKGESILVWRGLQLSAQDVTDQLNRNDFYVLHASQTPNREYLLAVAEVNRD</sequence>